<dbReference type="PROSITE" id="PS50111">
    <property type="entry name" value="CHEMOTAXIS_TRANSDUC_2"/>
    <property type="match status" value="1"/>
</dbReference>
<dbReference type="PANTHER" id="PTHR32089">
    <property type="entry name" value="METHYL-ACCEPTING CHEMOTAXIS PROTEIN MCPB"/>
    <property type="match status" value="1"/>
</dbReference>
<name>A0AAX0HA83_CAMFE</name>
<evidence type="ECO:0000256" key="1">
    <source>
        <dbReference type="ARBA" id="ARBA00023224"/>
    </source>
</evidence>
<protein>
    <submittedName>
        <fullName evidence="5">Chemotaxis protein</fullName>
    </submittedName>
</protein>
<proteinExistence type="predicted"/>
<dbReference type="Pfam" id="PF00015">
    <property type="entry name" value="MCPsignal"/>
    <property type="match status" value="1"/>
</dbReference>
<feature type="coiled-coil region" evidence="3">
    <location>
        <begin position="14"/>
        <end position="90"/>
    </location>
</feature>
<dbReference type="GO" id="GO:0007165">
    <property type="term" value="P:signal transduction"/>
    <property type="evidence" value="ECO:0007669"/>
    <property type="project" value="UniProtKB-KW"/>
</dbReference>
<organism evidence="5 6">
    <name type="scientific">Campylobacter fetus subsp. testudinum</name>
    <dbReference type="NCBI Taxonomy" id="1507806"/>
    <lineage>
        <taxon>Bacteria</taxon>
        <taxon>Pseudomonadati</taxon>
        <taxon>Campylobacterota</taxon>
        <taxon>Epsilonproteobacteria</taxon>
        <taxon>Campylobacterales</taxon>
        <taxon>Campylobacteraceae</taxon>
        <taxon>Campylobacter</taxon>
    </lineage>
</organism>
<dbReference type="EMBL" id="LFLK01000007">
    <property type="protein sequence ID" value="OCR90363.1"/>
    <property type="molecule type" value="Genomic_DNA"/>
</dbReference>
<dbReference type="Proteomes" id="UP000093100">
    <property type="component" value="Unassembled WGS sequence"/>
</dbReference>
<dbReference type="AlphaFoldDB" id="A0AAX0HA83"/>
<evidence type="ECO:0000259" key="4">
    <source>
        <dbReference type="PROSITE" id="PS50111"/>
    </source>
</evidence>
<dbReference type="Gene3D" id="1.10.287.950">
    <property type="entry name" value="Methyl-accepting chemotaxis protein"/>
    <property type="match status" value="1"/>
</dbReference>
<keyword evidence="3" id="KW-0175">Coiled coil</keyword>
<evidence type="ECO:0000313" key="6">
    <source>
        <dbReference type="Proteomes" id="UP000093100"/>
    </source>
</evidence>
<sequence length="361" mass="40591">MFFSKNSSITEAEYKNVVNENLKLQNENESLKSELKKLQEINNEAIKNIDAKEMAPNLLISSYEDGMGFLQGTMEENLKMLENMNNLNNQTFLKTEKLREQTTSVVSSMENIQQMGSGLQNDASSLNQSVISIVEIINLIKDISDQTNLLALNAAIEAARAGEHGRGFAVVADEVRKLAERTQKATQEVELNIGSLKQNSNTMIDMSHKFSTLSNDVMQRIEIFRENIDSVNENTQNILNQSLNITNEINISNGKIDHINLKLSGYKAILYDKFENIPDHTSCRFGKWFSSSVKDLLADNKNAIEEVSQHHQNVHNGLLKVMDVVKNEHDIKAGIATLKDVENSSKYGFEILLQAIKAVRK</sequence>
<evidence type="ECO:0000256" key="2">
    <source>
        <dbReference type="PROSITE-ProRule" id="PRU00284"/>
    </source>
</evidence>
<reference evidence="5 6" key="1">
    <citation type="journal article" date="2016" name="Genome Biol. Evol.">
        <title>Comparative Genomics of Campylobacter fetus from Reptiles and Mammals Reveals Divergent Evolution in Host-Associated Lineages.</title>
        <authorList>
            <person name="Gilbert M.J."/>
            <person name="Miller W.G."/>
            <person name="Yee E."/>
            <person name="Zomer A.L."/>
            <person name="van der Graaf-van Bloois L."/>
            <person name="Fitzgerald C."/>
            <person name="Forbes K.J."/>
            <person name="Meric G."/>
            <person name="Sheppard S.K."/>
            <person name="Wagenaar J.A."/>
            <person name="Duim B."/>
        </authorList>
    </citation>
    <scope>NUCLEOTIDE SEQUENCE [LARGE SCALE GENOMIC DNA]</scope>
    <source>
        <strain evidence="5 6">12S02225-3</strain>
    </source>
</reference>
<dbReference type="GO" id="GO:0016020">
    <property type="term" value="C:membrane"/>
    <property type="evidence" value="ECO:0007669"/>
    <property type="project" value="InterPro"/>
</dbReference>
<accession>A0AAX0HA83</accession>
<evidence type="ECO:0000256" key="3">
    <source>
        <dbReference type="SAM" id="Coils"/>
    </source>
</evidence>
<dbReference type="SMART" id="SM00283">
    <property type="entry name" value="MA"/>
    <property type="match status" value="1"/>
</dbReference>
<evidence type="ECO:0000313" key="5">
    <source>
        <dbReference type="EMBL" id="OCR90363.1"/>
    </source>
</evidence>
<gene>
    <name evidence="5" type="ORF">CFT12S02225_07475</name>
</gene>
<dbReference type="InterPro" id="IPR004089">
    <property type="entry name" value="MCPsignal_dom"/>
</dbReference>
<dbReference type="PANTHER" id="PTHR32089:SF112">
    <property type="entry name" value="LYSOZYME-LIKE PROTEIN-RELATED"/>
    <property type="match status" value="1"/>
</dbReference>
<dbReference type="Pfam" id="PF13682">
    <property type="entry name" value="CZB"/>
    <property type="match status" value="1"/>
</dbReference>
<feature type="domain" description="Methyl-accepting transducer" evidence="4">
    <location>
        <begin position="70"/>
        <end position="267"/>
    </location>
</feature>
<comment type="caution">
    <text evidence="5">The sequence shown here is derived from an EMBL/GenBank/DDBJ whole genome shotgun (WGS) entry which is preliminary data.</text>
</comment>
<dbReference type="SUPFAM" id="SSF58104">
    <property type="entry name" value="Methyl-accepting chemotaxis protein (MCP) signaling domain"/>
    <property type="match status" value="1"/>
</dbReference>
<keyword evidence="1 2" id="KW-0807">Transducer</keyword>
<dbReference type="InterPro" id="IPR025991">
    <property type="entry name" value="Chemoreceptor_zinc-bind_dom"/>
</dbReference>